<keyword evidence="1" id="KW-0732">Signal</keyword>
<dbReference type="EMBL" id="JABBWK010000130">
    <property type="protein sequence ID" value="KAG1891546.1"/>
    <property type="molecule type" value="Genomic_DNA"/>
</dbReference>
<evidence type="ECO:0008006" key="4">
    <source>
        <dbReference type="Google" id="ProtNLM"/>
    </source>
</evidence>
<keyword evidence="3" id="KW-1185">Reference proteome</keyword>
<name>A0AAD4DR85_9AGAM</name>
<reference evidence="2" key="1">
    <citation type="journal article" date="2020" name="New Phytol.">
        <title>Comparative genomics reveals dynamic genome evolution in host specialist ectomycorrhizal fungi.</title>
        <authorList>
            <person name="Lofgren L.A."/>
            <person name="Nguyen N.H."/>
            <person name="Vilgalys R."/>
            <person name="Ruytinx J."/>
            <person name="Liao H.L."/>
            <person name="Branco S."/>
            <person name="Kuo A."/>
            <person name="LaButti K."/>
            <person name="Lipzen A."/>
            <person name="Andreopoulos W."/>
            <person name="Pangilinan J."/>
            <person name="Riley R."/>
            <person name="Hundley H."/>
            <person name="Na H."/>
            <person name="Barry K."/>
            <person name="Grigoriev I.V."/>
            <person name="Stajich J.E."/>
            <person name="Kennedy P.G."/>
        </authorList>
    </citation>
    <scope>NUCLEOTIDE SEQUENCE</scope>
    <source>
        <strain evidence="2">FC203</strain>
    </source>
</reference>
<gene>
    <name evidence="2" type="ORF">F5891DRAFT_1070142</name>
</gene>
<protein>
    <recommendedName>
        <fullName evidence="4">Secreted protein</fullName>
    </recommendedName>
</protein>
<evidence type="ECO:0000256" key="1">
    <source>
        <dbReference type="SAM" id="SignalP"/>
    </source>
</evidence>
<sequence length="122" mass="13975">MGFALALWLLPTKILSYMFVYCLPEDEYSYVSPPVDGIMQWSGNVQSCHVQSCRSHTSPLRLFVSSITRDHITATCSKRDKQGVCRRRRGCQIPYGKYVMVARVMLLLGTIEQFTLYSSKKQ</sequence>
<accession>A0AAD4DR85</accession>
<feature type="signal peptide" evidence="1">
    <location>
        <begin position="1"/>
        <end position="16"/>
    </location>
</feature>
<dbReference type="AlphaFoldDB" id="A0AAD4DR85"/>
<proteinExistence type="predicted"/>
<organism evidence="2 3">
    <name type="scientific">Suillus fuscotomentosus</name>
    <dbReference type="NCBI Taxonomy" id="1912939"/>
    <lineage>
        <taxon>Eukaryota</taxon>
        <taxon>Fungi</taxon>
        <taxon>Dikarya</taxon>
        <taxon>Basidiomycota</taxon>
        <taxon>Agaricomycotina</taxon>
        <taxon>Agaricomycetes</taxon>
        <taxon>Agaricomycetidae</taxon>
        <taxon>Boletales</taxon>
        <taxon>Suillineae</taxon>
        <taxon>Suillaceae</taxon>
        <taxon>Suillus</taxon>
    </lineage>
</organism>
<dbReference type="Proteomes" id="UP001195769">
    <property type="component" value="Unassembled WGS sequence"/>
</dbReference>
<dbReference type="RefSeq" id="XP_041218022.1">
    <property type="nucleotide sequence ID" value="XM_041363263.1"/>
</dbReference>
<evidence type="ECO:0000313" key="3">
    <source>
        <dbReference type="Proteomes" id="UP001195769"/>
    </source>
</evidence>
<dbReference type="GeneID" id="64657561"/>
<comment type="caution">
    <text evidence="2">The sequence shown here is derived from an EMBL/GenBank/DDBJ whole genome shotgun (WGS) entry which is preliminary data.</text>
</comment>
<feature type="chain" id="PRO_5042067741" description="Secreted protein" evidence="1">
    <location>
        <begin position="17"/>
        <end position="122"/>
    </location>
</feature>
<evidence type="ECO:0000313" key="2">
    <source>
        <dbReference type="EMBL" id="KAG1891546.1"/>
    </source>
</evidence>